<evidence type="ECO:0000256" key="1">
    <source>
        <dbReference type="ARBA" id="ARBA00005101"/>
    </source>
</evidence>
<feature type="domain" description="Histone deacetylase" evidence="5">
    <location>
        <begin position="22"/>
        <end position="315"/>
    </location>
</feature>
<evidence type="ECO:0000313" key="7">
    <source>
        <dbReference type="Proteomes" id="UP000239352"/>
    </source>
</evidence>
<sequence>MSNECAVIWDDSLLSYDLGGNHPLHPVRLDLTMRLARSLGVLDGIELRSPEKASDGDLERVHTRDYIAAVRAAPHTDPAEVRHGLGSADNPVFDRMHESSALVAGGSIAAAERIVSGRAKRAVNLAGGLHHAMADHAAGFCVYNDCAVAISWMLANGVERIAYLDIDVHHGDGVQAAFYDDPRVTTISLHQHPVTLWPGTGFPTEVGAGPAEGSAVNVALPPGTDDAGWLRAFRAVVPSVLESCAPQVLVTQCGADTHREDPLAELSLSVDGQRAAYGMLRDLAERYAGGRWLVLGGGGYALYRVVPRSWTHLLALALDRDLAPSGNIPAEWTAHASEVAGNRALPSTLTDGVDPAFTPWDGVNEHRVDTAVRDTRHSVFPLHGLDPADGRD</sequence>
<evidence type="ECO:0000313" key="6">
    <source>
        <dbReference type="EMBL" id="PRW65044.1"/>
    </source>
</evidence>
<dbReference type="AlphaFoldDB" id="A0A2T0H0Z5"/>
<comment type="similarity">
    <text evidence="2">Belongs to the histone deacetylase family.</text>
</comment>
<comment type="pathway">
    <text evidence="1">Ketone degradation; acetoin degradation.</text>
</comment>
<dbReference type="InterPro" id="IPR037138">
    <property type="entry name" value="His_deacetylse_dom_sf"/>
</dbReference>
<comment type="caution">
    <text evidence="6">The sequence shown here is derived from an EMBL/GenBank/DDBJ whole genome shotgun (WGS) entry which is preliminary data.</text>
</comment>
<dbReference type="InterPro" id="IPR023801">
    <property type="entry name" value="His_deacetylse_dom"/>
</dbReference>
<dbReference type="STRING" id="1050202.GCA_000384035_00945"/>
<evidence type="ECO:0000259" key="5">
    <source>
        <dbReference type="Pfam" id="PF00850"/>
    </source>
</evidence>
<organism evidence="6 7">
    <name type="scientific">Actinopolyspora mortivallis</name>
    <dbReference type="NCBI Taxonomy" id="33906"/>
    <lineage>
        <taxon>Bacteria</taxon>
        <taxon>Bacillati</taxon>
        <taxon>Actinomycetota</taxon>
        <taxon>Actinomycetes</taxon>
        <taxon>Actinopolysporales</taxon>
        <taxon>Actinopolysporaceae</taxon>
        <taxon>Actinopolyspora</taxon>
    </lineage>
</organism>
<dbReference type="InterPro" id="IPR003085">
    <property type="entry name" value="AcuC"/>
</dbReference>
<reference evidence="6 7" key="1">
    <citation type="submission" date="2018-03" db="EMBL/GenBank/DDBJ databases">
        <title>Actinopolyspora mortivallis from Sahara, screening for active biomolecules.</title>
        <authorList>
            <person name="Selama O."/>
            <person name="Wellington E.M.H."/>
            <person name="Hacene H."/>
        </authorList>
    </citation>
    <scope>NUCLEOTIDE SEQUENCE [LARGE SCALE GENOMIC DNA]</scope>
    <source>
        <strain evidence="6 7">M5A</strain>
    </source>
</reference>
<dbReference type="RefSeq" id="WP_106111923.1">
    <property type="nucleotide sequence ID" value="NZ_PVSR01000001.1"/>
</dbReference>
<accession>A0A2T0H0Z5</accession>
<evidence type="ECO:0000256" key="4">
    <source>
        <dbReference type="ARBA" id="ARBA00022627"/>
    </source>
</evidence>
<dbReference type="GO" id="GO:0004407">
    <property type="term" value="F:histone deacetylase activity"/>
    <property type="evidence" value="ECO:0007669"/>
    <property type="project" value="TreeGrafter"/>
</dbReference>
<dbReference type="PANTHER" id="PTHR10625:SF10">
    <property type="entry name" value="HISTONE DEACETYLASE HDAC1"/>
    <property type="match status" value="1"/>
</dbReference>
<dbReference type="PANTHER" id="PTHR10625">
    <property type="entry name" value="HISTONE DEACETYLASE HDAC1-RELATED"/>
    <property type="match status" value="1"/>
</dbReference>
<dbReference type="UniPathway" id="UPA00040"/>
<dbReference type="PRINTS" id="PR01272">
    <property type="entry name" value="ACUCPROTEIN"/>
</dbReference>
<dbReference type="Proteomes" id="UP000239352">
    <property type="component" value="Unassembled WGS sequence"/>
</dbReference>
<dbReference type="PRINTS" id="PR01270">
    <property type="entry name" value="HDASUPER"/>
</dbReference>
<dbReference type="InParanoid" id="A0A2T0H0Z5"/>
<dbReference type="GO" id="GO:0045150">
    <property type="term" value="P:acetoin catabolic process"/>
    <property type="evidence" value="ECO:0007669"/>
    <property type="project" value="UniProtKB-UniPathway"/>
</dbReference>
<keyword evidence="4" id="KW-0006">Acetoin catabolism</keyword>
<dbReference type="Gene3D" id="3.40.800.20">
    <property type="entry name" value="Histone deacetylase domain"/>
    <property type="match status" value="1"/>
</dbReference>
<dbReference type="CDD" id="cd09994">
    <property type="entry name" value="HDAC_AcuC_like"/>
    <property type="match status" value="1"/>
</dbReference>
<dbReference type="InterPro" id="IPR023696">
    <property type="entry name" value="Ureohydrolase_dom_sf"/>
</dbReference>
<dbReference type="Pfam" id="PF00850">
    <property type="entry name" value="Hist_deacetyl"/>
    <property type="match status" value="1"/>
</dbReference>
<gene>
    <name evidence="6" type="ORF">CEP50_00445</name>
</gene>
<name>A0A2T0H0Z5_ACTMO</name>
<dbReference type="EMBL" id="PVSR01000001">
    <property type="protein sequence ID" value="PRW65044.1"/>
    <property type="molecule type" value="Genomic_DNA"/>
</dbReference>
<evidence type="ECO:0000256" key="3">
    <source>
        <dbReference type="ARBA" id="ARBA00020218"/>
    </source>
</evidence>
<dbReference type="SUPFAM" id="SSF52768">
    <property type="entry name" value="Arginase/deacetylase"/>
    <property type="match status" value="1"/>
</dbReference>
<proteinExistence type="inferred from homology"/>
<dbReference type="GO" id="GO:0040029">
    <property type="term" value="P:epigenetic regulation of gene expression"/>
    <property type="evidence" value="ECO:0007669"/>
    <property type="project" value="TreeGrafter"/>
</dbReference>
<dbReference type="InterPro" id="IPR000286">
    <property type="entry name" value="HDACs"/>
</dbReference>
<keyword evidence="7" id="KW-1185">Reference proteome</keyword>
<evidence type="ECO:0000256" key="2">
    <source>
        <dbReference type="ARBA" id="ARBA00005947"/>
    </source>
</evidence>
<protein>
    <recommendedName>
        <fullName evidence="3">Acetoin utilization protein AcuC</fullName>
    </recommendedName>
</protein>